<evidence type="ECO:0000256" key="2">
    <source>
        <dbReference type="ARBA" id="ARBA00022729"/>
    </source>
</evidence>
<dbReference type="EMBL" id="FO203503">
    <property type="protein sequence ID" value="CCK80577.1"/>
    <property type="molecule type" value="Genomic_DNA"/>
</dbReference>
<dbReference type="STRING" id="651182.TOL2_C24160"/>
<keyword evidence="6" id="KW-1185">Reference proteome</keyword>
<evidence type="ECO:0000313" key="6">
    <source>
        <dbReference type="Proteomes" id="UP000007347"/>
    </source>
</evidence>
<keyword evidence="3" id="KW-0812">Transmembrane</keyword>
<name>K0NP74_DESTT</name>
<protein>
    <submittedName>
        <fullName evidence="5">Extracellular ligand-binding receptor</fullName>
    </submittedName>
</protein>
<dbReference type="PANTHER" id="PTHR30483:SF6">
    <property type="entry name" value="PERIPLASMIC BINDING PROTEIN OF ABC TRANSPORTER FOR NATURAL AMINO ACIDS"/>
    <property type="match status" value="1"/>
</dbReference>
<dbReference type="KEGG" id="dto:TOL2_C24160"/>
<organism evidence="5 6">
    <name type="scientific">Desulfobacula toluolica (strain DSM 7467 / Tol2)</name>
    <dbReference type="NCBI Taxonomy" id="651182"/>
    <lineage>
        <taxon>Bacteria</taxon>
        <taxon>Pseudomonadati</taxon>
        <taxon>Thermodesulfobacteriota</taxon>
        <taxon>Desulfobacteria</taxon>
        <taxon>Desulfobacterales</taxon>
        <taxon>Desulfobacteraceae</taxon>
        <taxon>Desulfobacula</taxon>
    </lineage>
</organism>
<feature type="transmembrane region" description="Helical" evidence="3">
    <location>
        <begin position="21"/>
        <end position="41"/>
    </location>
</feature>
<dbReference type="InterPro" id="IPR028082">
    <property type="entry name" value="Peripla_BP_I"/>
</dbReference>
<sequence>MKVEIINKISVNNMKPNHTKFFNFFIIFNIILWLSACSYLPGKPPFEKDKLPVEADEPAKDKTEQDQPKISLVEILSAEADKFFLRGSYKDALFVYDQALAQATEDETPQLISRIESVLVKTPAITIAELLDTKNIHIPKPLLMYWTGLNFALENNAVKSKEILETFLFQYPDHPYYNDAADLVAVIKKTFFHKDTIGCLLPLTGKYAVFGQRALAGIQLAIQELSKKYSREFKLIIKDTRANPDIAIEGVRDLHQKNVAGIIGPLLTVNPAGREAEKLGIPMIALTQKSEFPLQGEYLFSNFITPDMQVRTLGAYLFQELGIKKVAILYPNEKYGKKYMELFWDVVDEYGGEVVGIELYDGKKTDFTKPIQKLTGQFFPVPDFLKPEAVEFENNPLSEEDDNPKEKIQIDFQALFIPDSPSNINLILPQLSFNDATGMYLVGTNLWHHESLLKDAKGYNKQVIITDGFFDNSQNLKTTQFVKKFKAVFNTKPKFLEAISYDTASILFLTAMDETVDSRETLKDTLQGKRMFEGVTGNTIFDANGVAHRELFLMTIKKGKFVEISR</sequence>
<dbReference type="AlphaFoldDB" id="K0NP74"/>
<dbReference type="Proteomes" id="UP000007347">
    <property type="component" value="Chromosome"/>
</dbReference>
<proteinExistence type="inferred from homology"/>
<dbReference type="HOGENOM" id="CLU_024917_1_0_7"/>
<evidence type="ECO:0000313" key="5">
    <source>
        <dbReference type="EMBL" id="CCK80577.1"/>
    </source>
</evidence>
<keyword evidence="3" id="KW-1133">Transmembrane helix</keyword>
<accession>K0NP74</accession>
<keyword evidence="2" id="KW-0732">Signal</keyword>
<reference evidence="5 6" key="1">
    <citation type="journal article" date="2013" name="Environ. Microbiol.">
        <title>Complete genome, catabolic sub-proteomes and key-metabolites of Desulfobacula toluolica Tol2, a marine, aromatic compound-degrading, sulfate-reducing bacterium.</title>
        <authorList>
            <person name="Wohlbrand L."/>
            <person name="Jacob J.H."/>
            <person name="Kube M."/>
            <person name="Mussmann M."/>
            <person name="Jarling R."/>
            <person name="Beck A."/>
            <person name="Amann R."/>
            <person name="Wilkes H."/>
            <person name="Reinhardt R."/>
            <person name="Rabus R."/>
        </authorList>
    </citation>
    <scope>NUCLEOTIDE SEQUENCE [LARGE SCALE GENOMIC DNA]</scope>
    <source>
        <strain evidence="6">DSM 7467 / Tol2</strain>
    </source>
</reference>
<dbReference type="SUPFAM" id="SSF53822">
    <property type="entry name" value="Periplasmic binding protein-like I"/>
    <property type="match status" value="1"/>
</dbReference>
<evidence type="ECO:0000256" key="3">
    <source>
        <dbReference type="SAM" id="Phobius"/>
    </source>
</evidence>
<gene>
    <name evidence="5" type="ordered locus">TOL2_C24160</name>
</gene>
<evidence type="ECO:0000259" key="4">
    <source>
        <dbReference type="Pfam" id="PF13458"/>
    </source>
</evidence>
<keyword evidence="3" id="KW-0472">Membrane</keyword>
<evidence type="ECO:0000256" key="1">
    <source>
        <dbReference type="ARBA" id="ARBA00010062"/>
    </source>
</evidence>
<dbReference type="InterPro" id="IPR028081">
    <property type="entry name" value="Leu-bd"/>
</dbReference>
<feature type="domain" description="Leucine-binding protein" evidence="4">
    <location>
        <begin position="196"/>
        <end position="559"/>
    </location>
</feature>
<dbReference type="Pfam" id="PF13458">
    <property type="entry name" value="Peripla_BP_6"/>
    <property type="match status" value="1"/>
</dbReference>
<dbReference type="CDD" id="cd06339">
    <property type="entry name" value="PBP1_YraM_LppC_lipoprotein-like"/>
    <property type="match status" value="1"/>
</dbReference>
<dbReference type="Gene3D" id="3.40.50.2300">
    <property type="match status" value="2"/>
</dbReference>
<dbReference type="PANTHER" id="PTHR30483">
    <property type="entry name" value="LEUCINE-SPECIFIC-BINDING PROTEIN"/>
    <property type="match status" value="1"/>
</dbReference>
<comment type="similarity">
    <text evidence="1">Belongs to the leucine-binding protein family.</text>
</comment>
<keyword evidence="5" id="KW-0675">Receptor</keyword>
<dbReference type="InterPro" id="IPR051010">
    <property type="entry name" value="BCAA_transport"/>
</dbReference>